<accession>A0A9Q8WNT5</accession>
<dbReference type="KEGG" id="clup:CLUP02_14966"/>
<dbReference type="AlphaFoldDB" id="A0A9Q8WNT5"/>
<name>A0A9Q8WNT5_9PEZI</name>
<evidence type="ECO:0000256" key="1">
    <source>
        <dbReference type="SAM" id="MobiDB-lite"/>
    </source>
</evidence>
<reference evidence="2" key="1">
    <citation type="journal article" date="2021" name="Mol. Plant Microbe Interact.">
        <title>Complete Genome Sequence of the Plant-Pathogenic Fungus Colletotrichum lupini.</title>
        <authorList>
            <person name="Baroncelli R."/>
            <person name="Pensec F."/>
            <person name="Da Lio D."/>
            <person name="Boufleur T."/>
            <person name="Vicente I."/>
            <person name="Sarrocco S."/>
            <person name="Picot A."/>
            <person name="Baraldi E."/>
            <person name="Sukno S."/>
            <person name="Thon M."/>
            <person name="Le Floch G."/>
        </authorList>
    </citation>
    <scope>NUCLEOTIDE SEQUENCE</scope>
    <source>
        <strain evidence="2">IMI 504893</strain>
    </source>
</reference>
<dbReference type="EMBL" id="CP019480">
    <property type="protein sequence ID" value="UQC89435.1"/>
    <property type="molecule type" value="Genomic_DNA"/>
</dbReference>
<feature type="region of interest" description="Disordered" evidence="1">
    <location>
        <begin position="420"/>
        <end position="448"/>
    </location>
</feature>
<dbReference type="Proteomes" id="UP000830671">
    <property type="component" value="Chromosome 8"/>
</dbReference>
<protein>
    <submittedName>
        <fullName evidence="2">Uncharacterized protein</fullName>
    </submittedName>
</protein>
<organism evidence="2 3">
    <name type="scientific">Colletotrichum lupini</name>
    <dbReference type="NCBI Taxonomy" id="145971"/>
    <lineage>
        <taxon>Eukaryota</taxon>
        <taxon>Fungi</taxon>
        <taxon>Dikarya</taxon>
        <taxon>Ascomycota</taxon>
        <taxon>Pezizomycotina</taxon>
        <taxon>Sordariomycetes</taxon>
        <taxon>Hypocreomycetidae</taxon>
        <taxon>Glomerellales</taxon>
        <taxon>Glomerellaceae</taxon>
        <taxon>Colletotrichum</taxon>
        <taxon>Colletotrichum acutatum species complex</taxon>
    </lineage>
</organism>
<gene>
    <name evidence="2" type="ORF">CLUP02_14966</name>
</gene>
<feature type="region of interest" description="Disordered" evidence="1">
    <location>
        <begin position="571"/>
        <end position="595"/>
    </location>
</feature>
<proteinExistence type="predicted"/>
<evidence type="ECO:0000313" key="2">
    <source>
        <dbReference type="EMBL" id="UQC89435.1"/>
    </source>
</evidence>
<evidence type="ECO:0000313" key="3">
    <source>
        <dbReference type="Proteomes" id="UP000830671"/>
    </source>
</evidence>
<dbReference type="GeneID" id="73348900"/>
<sequence length="595" mass="65780">MDLHAFQVVLVQVRREPSIVPGLSPRQGAQHFAVHPSSIIVTSSLSSVHTPKIISSTASPEAALLHELFPMPLLLAHLVSCTMTSESSPPLAIGSRLVILWALGTAVFQIPQSIGLTFNHPSIDRPLLSISDTPSTFDRIAAAKARAKEGMTVYLATDLIRGVWPISLLCTRRFRLNNLVITRLKSRPCKAKIAQLQDGNRPDPKTITRARLLYATSIESQWVTRSFFDPLCPRDVSSIMFIRCLEASTLPINDAGHAFNLHCLTLPLLLAMWHDMKSRLQDHHLIKISNLRKTNQLRRPISGPLMRLKGAYGDHNNKSQGLAKCPTGRLVFLVKRTLTSRCSTVRTHACDMLSLGNYPGAPRSPDADALVVATSPAILFATPSARSRHSHASSSAASQPTWRSPVSVWMSSREPHPSRVDGWAWHTGSDPEQPRRTHPTSVSNRNAKRELESLSPIWTAFDVDVVGASSCYRLGHNQAHRTCHHDSVLYRTHGDVRSTVRYPRGYNGLSRLATEMRGTAVSPAPSLRPLTYILHTRWPGRPHLQATAFPVSWSSPPLATAPHVAARLERHQREVTTPPAHRKTNRRGNAGTNEL</sequence>
<keyword evidence="3" id="KW-1185">Reference proteome</keyword>
<dbReference type="RefSeq" id="XP_049151036.1">
    <property type="nucleotide sequence ID" value="XM_049293890.1"/>
</dbReference>